<dbReference type="EMBL" id="FZNO01000044">
    <property type="protein sequence ID" value="SNR94404.1"/>
    <property type="molecule type" value="Genomic_DNA"/>
</dbReference>
<keyword evidence="3" id="KW-1185">Reference proteome</keyword>
<organism evidence="2 3">
    <name type="scientific">Blastococcus mobilis</name>
    <dbReference type="NCBI Taxonomy" id="1938746"/>
    <lineage>
        <taxon>Bacteria</taxon>
        <taxon>Bacillati</taxon>
        <taxon>Actinomycetota</taxon>
        <taxon>Actinomycetes</taxon>
        <taxon>Geodermatophilales</taxon>
        <taxon>Geodermatophilaceae</taxon>
        <taxon>Blastococcus</taxon>
    </lineage>
</organism>
<reference evidence="2 3" key="1">
    <citation type="submission" date="2017-06" db="EMBL/GenBank/DDBJ databases">
        <authorList>
            <person name="Kim H.J."/>
            <person name="Triplett B.A."/>
        </authorList>
    </citation>
    <scope>NUCLEOTIDE SEQUENCE [LARGE SCALE GENOMIC DNA]</scope>
    <source>
        <strain evidence="2 3">DSM 44272</strain>
    </source>
</reference>
<sequence>MQQVSFVVFGLLTLIFAVGLHRGLRPSRRGIAGPALFGVSGLALLFAAAIPLRQDAAGEVYDPGGHIVAGSAFFAASAVGLLVLSRRIASDPAWSGLALDAGGRAHLRPGVRRDAFGGHSGGGATA</sequence>
<proteinExistence type="predicted"/>
<evidence type="ECO:0000256" key="1">
    <source>
        <dbReference type="SAM" id="Phobius"/>
    </source>
</evidence>
<accession>A0A239AH92</accession>
<evidence type="ECO:0008006" key="4">
    <source>
        <dbReference type="Google" id="ProtNLM"/>
    </source>
</evidence>
<name>A0A239AH92_9ACTN</name>
<keyword evidence="1" id="KW-1133">Transmembrane helix</keyword>
<evidence type="ECO:0000313" key="2">
    <source>
        <dbReference type="EMBL" id="SNR94404.1"/>
    </source>
</evidence>
<protein>
    <recommendedName>
        <fullName evidence="4">DUF998 domain-containing protein</fullName>
    </recommendedName>
</protein>
<dbReference type="Proteomes" id="UP000198403">
    <property type="component" value="Unassembled WGS sequence"/>
</dbReference>
<feature type="transmembrane region" description="Helical" evidence="1">
    <location>
        <begin position="64"/>
        <end position="84"/>
    </location>
</feature>
<keyword evidence="1" id="KW-0472">Membrane</keyword>
<dbReference type="RefSeq" id="WP_254920876.1">
    <property type="nucleotide sequence ID" value="NZ_FZNO01000044.1"/>
</dbReference>
<dbReference type="AlphaFoldDB" id="A0A239AH92"/>
<evidence type="ECO:0000313" key="3">
    <source>
        <dbReference type="Proteomes" id="UP000198403"/>
    </source>
</evidence>
<dbReference type="Pfam" id="PF06197">
    <property type="entry name" value="DUF998"/>
    <property type="match status" value="1"/>
</dbReference>
<gene>
    <name evidence="2" type="ORF">SAMN06272737_1444</name>
</gene>
<dbReference type="InterPro" id="IPR009339">
    <property type="entry name" value="DUF998"/>
</dbReference>
<feature type="transmembrane region" description="Helical" evidence="1">
    <location>
        <begin position="6"/>
        <end position="24"/>
    </location>
</feature>
<feature type="transmembrane region" description="Helical" evidence="1">
    <location>
        <begin position="31"/>
        <end position="52"/>
    </location>
</feature>
<keyword evidence="1" id="KW-0812">Transmembrane</keyword>